<accession>A0A183AGP1</accession>
<feature type="domain" description="EF-hand" evidence="3">
    <location>
        <begin position="40"/>
        <end position="75"/>
    </location>
</feature>
<dbReference type="PANTHER" id="PTHR23050">
    <property type="entry name" value="CALCIUM BINDING PROTEIN"/>
    <property type="match status" value="1"/>
</dbReference>
<dbReference type="CDD" id="cd00051">
    <property type="entry name" value="EFh"/>
    <property type="match status" value="1"/>
</dbReference>
<dbReference type="InterPro" id="IPR050145">
    <property type="entry name" value="Centrin_CML-like"/>
</dbReference>
<name>A0A183AGP1_9TREM</name>
<dbReference type="SUPFAM" id="SSF47473">
    <property type="entry name" value="EF-hand"/>
    <property type="match status" value="1"/>
</dbReference>
<reference evidence="4 5" key="2">
    <citation type="submission" date="2018-11" db="EMBL/GenBank/DDBJ databases">
        <authorList>
            <consortium name="Pathogen Informatics"/>
        </authorList>
    </citation>
    <scope>NUCLEOTIDE SEQUENCE [LARGE SCALE GENOMIC DNA]</scope>
    <source>
        <strain evidence="4 5">Egypt</strain>
    </source>
</reference>
<dbReference type="Pfam" id="PF13499">
    <property type="entry name" value="EF-hand_7"/>
    <property type="match status" value="1"/>
</dbReference>
<dbReference type="EMBL" id="UZAN01043066">
    <property type="protein sequence ID" value="VDP77471.1"/>
    <property type="molecule type" value="Genomic_DNA"/>
</dbReference>
<dbReference type="InterPro" id="IPR002048">
    <property type="entry name" value="EF_hand_dom"/>
</dbReference>
<dbReference type="InterPro" id="IPR018247">
    <property type="entry name" value="EF_Hand_1_Ca_BS"/>
</dbReference>
<keyword evidence="2" id="KW-0106">Calcium</keyword>
<keyword evidence="5" id="KW-1185">Reference proteome</keyword>
<dbReference type="AlphaFoldDB" id="A0A183AGP1"/>
<dbReference type="PROSITE" id="PS50222">
    <property type="entry name" value="EF_HAND_2"/>
    <property type="match status" value="2"/>
</dbReference>
<dbReference type="OrthoDB" id="120976at2759"/>
<dbReference type="WBParaSite" id="ECPE_0000613901-mRNA-1">
    <property type="protein sequence ID" value="ECPE_0000613901-mRNA-1"/>
    <property type="gene ID" value="ECPE_0000613901"/>
</dbReference>
<dbReference type="SMART" id="SM00054">
    <property type="entry name" value="EFh"/>
    <property type="match status" value="2"/>
</dbReference>
<evidence type="ECO:0000313" key="4">
    <source>
        <dbReference type="EMBL" id="VDP77471.1"/>
    </source>
</evidence>
<dbReference type="GO" id="GO:0005509">
    <property type="term" value="F:calcium ion binding"/>
    <property type="evidence" value="ECO:0007669"/>
    <property type="project" value="InterPro"/>
</dbReference>
<organism evidence="6">
    <name type="scientific">Echinostoma caproni</name>
    <dbReference type="NCBI Taxonomy" id="27848"/>
    <lineage>
        <taxon>Eukaryota</taxon>
        <taxon>Metazoa</taxon>
        <taxon>Spiralia</taxon>
        <taxon>Lophotrochozoa</taxon>
        <taxon>Platyhelminthes</taxon>
        <taxon>Trematoda</taxon>
        <taxon>Digenea</taxon>
        <taxon>Plagiorchiida</taxon>
        <taxon>Echinostomata</taxon>
        <taxon>Echinostomatoidea</taxon>
        <taxon>Echinostomatidae</taxon>
        <taxon>Echinostoma</taxon>
    </lineage>
</organism>
<evidence type="ECO:0000313" key="5">
    <source>
        <dbReference type="Proteomes" id="UP000272942"/>
    </source>
</evidence>
<feature type="domain" description="EF-hand" evidence="3">
    <location>
        <begin position="4"/>
        <end position="39"/>
    </location>
</feature>
<keyword evidence="1" id="KW-0677">Repeat</keyword>
<evidence type="ECO:0000259" key="3">
    <source>
        <dbReference type="PROSITE" id="PS50222"/>
    </source>
</evidence>
<dbReference type="PROSITE" id="PS00018">
    <property type="entry name" value="EF_HAND_1"/>
    <property type="match status" value="1"/>
</dbReference>
<dbReference type="Gene3D" id="1.10.238.10">
    <property type="entry name" value="EF-hand"/>
    <property type="match status" value="1"/>
</dbReference>
<evidence type="ECO:0000256" key="1">
    <source>
        <dbReference type="ARBA" id="ARBA00022737"/>
    </source>
</evidence>
<dbReference type="Proteomes" id="UP000272942">
    <property type="component" value="Unassembled WGS sequence"/>
</dbReference>
<evidence type="ECO:0000256" key="2">
    <source>
        <dbReference type="ARBA" id="ARBA00022837"/>
    </source>
</evidence>
<sequence length="80" mass="9033">MSSLSAAQIREVFENLDTDKSGRLSVKEIKQALNQMGASYTDTEIAQFISDHDQDGDGQLDLQETIKWFTAFVNRPPKKK</sequence>
<protein>
    <submittedName>
        <fullName evidence="6">EF-hand domain-containing protein</fullName>
    </submittedName>
</protein>
<dbReference type="InterPro" id="IPR011992">
    <property type="entry name" value="EF-hand-dom_pair"/>
</dbReference>
<evidence type="ECO:0000313" key="6">
    <source>
        <dbReference type="WBParaSite" id="ECPE_0000613901-mRNA-1"/>
    </source>
</evidence>
<gene>
    <name evidence="4" type="ORF">ECPE_LOCUS6126</name>
</gene>
<proteinExistence type="predicted"/>
<reference evidence="6" key="1">
    <citation type="submission" date="2016-06" db="UniProtKB">
        <authorList>
            <consortium name="WormBaseParasite"/>
        </authorList>
    </citation>
    <scope>IDENTIFICATION</scope>
</reference>